<evidence type="ECO:0000313" key="3">
    <source>
        <dbReference type="Proteomes" id="UP000026961"/>
    </source>
</evidence>
<dbReference type="AlphaFoldDB" id="A0A0D9ZHY0"/>
<dbReference type="Gramene" id="OGLUM04G04610.1">
    <property type="protein sequence ID" value="OGLUM04G04610.1"/>
    <property type="gene ID" value="OGLUM04G04610"/>
</dbReference>
<proteinExistence type="predicted"/>
<dbReference type="PANTHER" id="PTHR33075">
    <property type="entry name" value="OS02G0499800 PROTEIN"/>
    <property type="match status" value="1"/>
</dbReference>
<organism evidence="2">
    <name type="scientific">Oryza glumipatula</name>
    <dbReference type="NCBI Taxonomy" id="40148"/>
    <lineage>
        <taxon>Eukaryota</taxon>
        <taxon>Viridiplantae</taxon>
        <taxon>Streptophyta</taxon>
        <taxon>Embryophyta</taxon>
        <taxon>Tracheophyta</taxon>
        <taxon>Spermatophyta</taxon>
        <taxon>Magnoliopsida</taxon>
        <taxon>Liliopsida</taxon>
        <taxon>Poales</taxon>
        <taxon>Poaceae</taxon>
        <taxon>BOP clade</taxon>
        <taxon>Oryzoideae</taxon>
        <taxon>Oryzeae</taxon>
        <taxon>Oryzinae</taxon>
        <taxon>Oryza</taxon>
    </lineage>
</organism>
<dbReference type="InterPro" id="IPR056018">
    <property type="entry name" value="DUF7597"/>
</dbReference>
<keyword evidence="3" id="KW-1185">Reference proteome</keyword>
<reference evidence="2" key="1">
    <citation type="submission" date="2015-04" db="UniProtKB">
        <authorList>
            <consortium name="EnsemblPlants"/>
        </authorList>
    </citation>
    <scope>IDENTIFICATION</scope>
</reference>
<feature type="domain" description="DUF7597" evidence="1">
    <location>
        <begin position="11"/>
        <end position="108"/>
    </location>
</feature>
<sequence>MADLPEELHYPQYFLPPGLQIEEHLCRASRADVTVQNPPTKRHEDFLAPPEGNIQDLIHQVVHIINHQYHFQVVRTMRFLLTFCLVLLTSEVRRDALLAGDPMVLNNGDFNARFKEGWIIILGVPPDFRNESHIERVVNTFGKLVCWDHRDRVLGRVLARCLYTDPSAIPRKIDENNALEVQIEQIQHHQQADVHEEMQHDSTSISDFSMHDTASVNNMGHQIQLIQNNLQIITYQALVPCFPFKSLPSEVCTSMAENVFLPLIISWNSPLLKQPIEYHWWLGFKPCLHVQIPRRV</sequence>
<reference evidence="2" key="2">
    <citation type="submission" date="2018-05" db="EMBL/GenBank/DDBJ databases">
        <title>OgluRS3 (Oryza glumaepatula Reference Sequence Version 3).</title>
        <authorList>
            <person name="Zhang J."/>
            <person name="Kudrna D."/>
            <person name="Lee S."/>
            <person name="Talag J."/>
            <person name="Welchert J."/>
            <person name="Wing R.A."/>
        </authorList>
    </citation>
    <scope>NUCLEOTIDE SEQUENCE [LARGE SCALE GENOMIC DNA]</scope>
</reference>
<dbReference type="Proteomes" id="UP000026961">
    <property type="component" value="Chromosome 4"/>
</dbReference>
<dbReference type="EnsemblPlants" id="OGLUM04G04610.1">
    <property type="protein sequence ID" value="OGLUM04G04610.1"/>
    <property type="gene ID" value="OGLUM04G04610"/>
</dbReference>
<name>A0A0D9ZHY0_9ORYZ</name>
<dbReference type="Pfam" id="PF24530">
    <property type="entry name" value="DUF7597"/>
    <property type="match status" value="1"/>
</dbReference>
<dbReference type="PANTHER" id="PTHR33075:SF7">
    <property type="entry name" value="OS02G0303350 PROTEIN"/>
    <property type="match status" value="1"/>
</dbReference>
<accession>A0A0D9ZHY0</accession>
<protein>
    <recommendedName>
        <fullName evidence="1">DUF7597 domain-containing protein</fullName>
    </recommendedName>
</protein>
<evidence type="ECO:0000259" key="1">
    <source>
        <dbReference type="Pfam" id="PF24530"/>
    </source>
</evidence>
<evidence type="ECO:0000313" key="2">
    <source>
        <dbReference type="EnsemblPlants" id="OGLUM04G04610.1"/>
    </source>
</evidence>
<dbReference type="HOGENOM" id="CLU_941286_0_0_1"/>